<protein>
    <submittedName>
        <fullName evidence="2">ATP-dependent DNA helicase recG</fullName>
    </submittedName>
</protein>
<reference evidence="2 3" key="1">
    <citation type="journal article" date="2005" name="Proc. Natl. Acad. Sci. U.S.A.">
        <title>Comparison of the complete genome sequences of Pseudomonas syringae pv. syringae B728a and pv. tomato DC3000.</title>
        <authorList>
            <person name="Feil H."/>
            <person name="Feil W.S."/>
            <person name="Chain P."/>
            <person name="Larimer F."/>
            <person name="Dibartolo G."/>
            <person name="Copeland A."/>
            <person name="Lykidis A."/>
            <person name="Trong S."/>
            <person name="Nolan M."/>
            <person name="Goltsman E."/>
            <person name="Thiel J."/>
            <person name="Malfatti S."/>
            <person name="Loper J.E."/>
            <person name="Lapidus A."/>
            <person name="Detter J.C."/>
            <person name="Land M."/>
            <person name="Richardson P.M."/>
            <person name="Kyrpides N.C."/>
            <person name="Ivanova N."/>
            <person name="Lindow S.E."/>
        </authorList>
    </citation>
    <scope>NUCLEOTIDE SEQUENCE [LARGE SCALE GENOMIC DNA]</scope>
    <source>
        <strain evidence="2 3">B728a</strain>
    </source>
</reference>
<keyword evidence="2" id="KW-0067">ATP-binding</keyword>
<dbReference type="STRING" id="205918.Psyr_4927"/>
<sequence>MAIREGIVNAFAHRDYSSFSGGIKVEISPVRLQIWNSGSLPDGVDADKLQQGHISVLRNPDIAHALYLQGYMEKLGRGSVLIRQACEENGLAPPVWYSEGNSGVTLTFLTPEVAPEATPEVTPEVEKLIVLVNGDIKRIELQHQLKLADAEHFRKHYLSPALEQGVLAMTIPEKPTSSNQRYRLTSLGKIVRKRLDGQ</sequence>
<evidence type="ECO:0000313" key="3">
    <source>
        <dbReference type="Proteomes" id="UP000000426"/>
    </source>
</evidence>
<dbReference type="Proteomes" id="UP000000426">
    <property type="component" value="Chromosome"/>
</dbReference>
<dbReference type="EMBL" id="CP000075">
    <property type="protein sequence ID" value="AAY39954.1"/>
    <property type="molecule type" value="Genomic_DNA"/>
</dbReference>
<dbReference type="InterPro" id="IPR038475">
    <property type="entry name" value="RecG_C_sf"/>
</dbReference>
<dbReference type="KEGG" id="psb:Psyr_4927"/>
<evidence type="ECO:0000313" key="2">
    <source>
        <dbReference type="EMBL" id="AAY39954.1"/>
    </source>
</evidence>
<dbReference type="HOGENOM" id="CLU_082071_0_0_6"/>
<dbReference type="PANTHER" id="PTHR30595">
    <property type="entry name" value="GLPR-RELATED TRANSCRIPTIONAL REPRESSOR"/>
    <property type="match status" value="1"/>
</dbReference>
<keyword evidence="2" id="KW-0347">Helicase</keyword>
<keyword evidence="2" id="KW-0547">Nucleotide-binding</keyword>
<dbReference type="PATRIC" id="fig|205918.7.peg.5091"/>
<dbReference type="eggNOG" id="COG3177">
    <property type="taxonomic scope" value="Bacteria"/>
</dbReference>
<dbReference type="AlphaFoldDB" id="Q4ZLL8"/>
<dbReference type="Pfam" id="PF21247">
    <property type="entry name" value="Fic-like_C"/>
    <property type="match status" value="1"/>
</dbReference>
<dbReference type="PANTHER" id="PTHR30595:SF6">
    <property type="entry name" value="SCHLAFEN ALBA-2 DOMAIN-CONTAINING PROTEIN"/>
    <property type="match status" value="1"/>
</dbReference>
<dbReference type="Gene3D" id="3.30.565.60">
    <property type="match status" value="1"/>
</dbReference>
<dbReference type="eggNOG" id="COG2865">
    <property type="taxonomic scope" value="Bacteria"/>
</dbReference>
<keyword evidence="2" id="KW-0378">Hydrolase</keyword>
<accession>Q4ZLL8</accession>
<organism evidence="2 3">
    <name type="scientific">Pseudomonas syringae pv. syringae (strain B728a)</name>
    <dbReference type="NCBI Taxonomy" id="205918"/>
    <lineage>
        <taxon>Bacteria</taxon>
        <taxon>Pseudomonadati</taxon>
        <taxon>Pseudomonadota</taxon>
        <taxon>Gammaproteobacteria</taxon>
        <taxon>Pseudomonadales</taxon>
        <taxon>Pseudomonadaceae</taxon>
        <taxon>Pseudomonas</taxon>
        <taxon>Pseudomonas syringae</taxon>
    </lineage>
</organism>
<dbReference type="Pfam" id="PF13749">
    <property type="entry name" value="HATPase_c_4"/>
    <property type="match status" value="1"/>
</dbReference>
<dbReference type="InterPro" id="IPR049514">
    <property type="entry name" value="Fic-like_C"/>
</dbReference>
<feature type="domain" description="Filamentation induced by cAMP protein Fic-like C-terminal" evidence="1">
    <location>
        <begin position="124"/>
        <end position="185"/>
    </location>
</feature>
<dbReference type="GO" id="GO:0004386">
    <property type="term" value="F:helicase activity"/>
    <property type="evidence" value="ECO:0007669"/>
    <property type="project" value="UniProtKB-KW"/>
</dbReference>
<dbReference type="OrthoDB" id="9807853at2"/>
<proteinExistence type="predicted"/>
<name>Q4ZLL8_PSEU2</name>
<gene>
    <name evidence="2" type="ordered locus">Psyr_4927</name>
</gene>
<evidence type="ECO:0000259" key="1">
    <source>
        <dbReference type="Pfam" id="PF21247"/>
    </source>
</evidence>